<feature type="transmembrane region" description="Helical" evidence="1">
    <location>
        <begin position="82"/>
        <end position="103"/>
    </location>
</feature>
<keyword evidence="1" id="KW-0472">Membrane</keyword>
<gene>
    <name evidence="2" type="ORF">UFOPK3720_00524</name>
</gene>
<name>A0A6J7I8F9_9ZZZZ</name>
<keyword evidence="1" id="KW-1133">Transmembrane helix</keyword>
<dbReference type="EMBL" id="CAFBNB010000074">
    <property type="protein sequence ID" value="CAB4926902.1"/>
    <property type="molecule type" value="Genomic_DNA"/>
</dbReference>
<proteinExistence type="predicted"/>
<evidence type="ECO:0000256" key="1">
    <source>
        <dbReference type="SAM" id="Phobius"/>
    </source>
</evidence>
<evidence type="ECO:0000313" key="2">
    <source>
        <dbReference type="EMBL" id="CAB4926902.1"/>
    </source>
</evidence>
<organism evidence="2">
    <name type="scientific">freshwater metagenome</name>
    <dbReference type="NCBI Taxonomy" id="449393"/>
    <lineage>
        <taxon>unclassified sequences</taxon>
        <taxon>metagenomes</taxon>
        <taxon>ecological metagenomes</taxon>
    </lineage>
</organism>
<feature type="transmembrane region" description="Helical" evidence="1">
    <location>
        <begin position="50"/>
        <end position="70"/>
    </location>
</feature>
<accession>A0A6J7I8F9</accession>
<feature type="transmembrane region" description="Helical" evidence="1">
    <location>
        <begin position="109"/>
        <end position="129"/>
    </location>
</feature>
<sequence>MALMLPDRPFIALGVIAGIEGIALIGYAAFEAFEGIRIGATGPSAVSSGPALLLQILILAAFGAALVLVGSGWLRVRRWARAPFVLAQLIALVIGFPLISAVGGVERGAGLALVVLAVIGIVLVFTPAVTRSLTESSD</sequence>
<protein>
    <submittedName>
        <fullName evidence="2">Unannotated protein</fullName>
    </submittedName>
</protein>
<reference evidence="2" key="1">
    <citation type="submission" date="2020-05" db="EMBL/GenBank/DDBJ databases">
        <authorList>
            <person name="Chiriac C."/>
            <person name="Salcher M."/>
            <person name="Ghai R."/>
            <person name="Kavagutti S V."/>
        </authorList>
    </citation>
    <scope>NUCLEOTIDE SEQUENCE</scope>
</reference>
<keyword evidence="1" id="KW-0812">Transmembrane</keyword>
<feature type="transmembrane region" description="Helical" evidence="1">
    <location>
        <begin position="12"/>
        <end position="30"/>
    </location>
</feature>
<dbReference type="AlphaFoldDB" id="A0A6J7I8F9"/>